<dbReference type="PRINTS" id="PR00080">
    <property type="entry name" value="SDRFAMILY"/>
</dbReference>
<name>A0A6I6MUS4_9CAUL</name>
<protein>
    <submittedName>
        <fullName evidence="4">Short-chain type dehydrogenase/reductase</fullName>
        <ecNumber evidence="4">1.1.1.-</ecNumber>
    </submittedName>
</protein>
<evidence type="ECO:0000313" key="5">
    <source>
        <dbReference type="Proteomes" id="UP000431269"/>
    </source>
</evidence>
<comment type="similarity">
    <text evidence="1 3">Belongs to the short-chain dehydrogenases/reductases (SDR) family.</text>
</comment>
<evidence type="ECO:0000313" key="4">
    <source>
        <dbReference type="EMBL" id="QGZ96204.1"/>
    </source>
</evidence>
<reference evidence="5" key="1">
    <citation type="submission" date="2019-12" db="EMBL/GenBank/DDBJ databases">
        <title>Complete genome of Terracaulis silvestris 0127_4.</title>
        <authorList>
            <person name="Vieira S."/>
            <person name="Riedel T."/>
            <person name="Sproer C."/>
            <person name="Pascual J."/>
            <person name="Boedeker C."/>
            <person name="Overmann J."/>
        </authorList>
    </citation>
    <scope>NUCLEOTIDE SEQUENCE [LARGE SCALE GENOMIC DNA]</scope>
    <source>
        <strain evidence="5">0127_4</strain>
    </source>
</reference>
<dbReference type="PROSITE" id="PS00061">
    <property type="entry name" value="ADH_SHORT"/>
    <property type="match status" value="1"/>
</dbReference>
<dbReference type="InterPro" id="IPR051687">
    <property type="entry name" value="Peroxisomal_Beta-Oxidation"/>
</dbReference>
<dbReference type="Pfam" id="PF00106">
    <property type="entry name" value="adh_short"/>
    <property type="match status" value="1"/>
</dbReference>
<sequence>MTQSMRFDGKVVIVTGAGNGLGRAYALQIAERGGKVVVNDLGGATDGKGSDSAAAQKVVDEIKSKGGQAIANFDSVATQAGGANIFKTALEAYGRVDSVIANAGILRDRSFAKMSLEELDIILDVHLRGTFFTVQPAFNWMRENGGGTIVVTTSPSGLFGSFGQANYCAAKMGIVGLMRTLAIEGAKGGVKINALAPTAATRLTATAGMPGEQAGEDDPASDAMSVRRVSPLVLALAHESCPSSGEVFNAGCGWISRTVMAVNDGVVLSQYTPEEVAVHWGVIRDAANLRVPRDGTDYWNMIQKATGQA</sequence>
<dbReference type="GO" id="GO:0016491">
    <property type="term" value="F:oxidoreductase activity"/>
    <property type="evidence" value="ECO:0007669"/>
    <property type="project" value="UniProtKB-KW"/>
</dbReference>
<proteinExistence type="inferred from homology"/>
<evidence type="ECO:0000256" key="2">
    <source>
        <dbReference type="ARBA" id="ARBA00023002"/>
    </source>
</evidence>
<gene>
    <name evidence="4" type="ORF">DSM104635_03062</name>
</gene>
<keyword evidence="5" id="KW-1185">Reference proteome</keyword>
<dbReference type="RefSeq" id="WP_228445712.1">
    <property type="nucleotide sequence ID" value="NZ_CP047045.1"/>
</dbReference>
<dbReference type="EC" id="1.1.1.-" evidence="4"/>
<dbReference type="PRINTS" id="PR00081">
    <property type="entry name" value="GDHRDH"/>
</dbReference>
<keyword evidence="2 4" id="KW-0560">Oxidoreductase</keyword>
<dbReference type="PANTHER" id="PTHR45024">
    <property type="entry name" value="DEHYDROGENASES, SHORT CHAIN"/>
    <property type="match status" value="1"/>
</dbReference>
<dbReference type="InterPro" id="IPR002347">
    <property type="entry name" value="SDR_fam"/>
</dbReference>
<organism evidence="4 5">
    <name type="scientific">Terricaulis silvestris</name>
    <dbReference type="NCBI Taxonomy" id="2686094"/>
    <lineage>
        <taxon>Bacteria</taxon>
        <taxon>Pseudomonadati</taxon>
        <taxon>Pseudomonadota</taxon>
        <taxon>Alphaproteobacteria</taxon>
        <taxon>Caulobacterales</taxon>
        <taxon>Caulobacteraceae</taxon>
        <taxon>Terricaulis</taxon>
    </lineage>
</organism>
<dbReference type="AlphaFoldDB" id="A0A6I6MUS4"/>
<dbReference type="InterPro" id="IPR036291">
    <property type="entry name" value="NAD(P)-bd_dom_sf"/>
</dbReference>
<dbReference type="PANTHER" id="PTHR45024:SF2">
    <property type="entry name" value="SCP2 DOMAIN-CONTAINING PROTEIN"/>
    <property type="match status" value="1"/>
</dbReference>
<dbReference type="EMBL" id="CP047045">
    <property type="protein sequence ID" value="QGZ96204.1"/>
    <property type="molecule type" value="Genomic_DNA"/>
</dbReference>
<evidence type="ECO:0000256" key="1">
    <source>
        <dbReference type="ARBA" id="ARBA00006484"/>
    </source>
</evidence>
<dbReference type="InterPro" id="IPR020904">
    <property type="entry name" value="Sc_DH/Rdtase_CS"/>
</dbReference>
<dbReference type="SUPFAM" id="SSF51735">
    <property type="entry name" value="NAD(P)-binding Rossmann-fold domains"/>
    <property type="match status" value="1"/>
</dbReference>
<dbReference type="Proteomes" id="UP000431269">
    <property type="component" value="Chromosome"/>
</dbReference>
<evidence type="ECO:0000256" key="3">
    <source>
        <dbReference type="RuleBase" id="RU000363"/>
    </source>
</evidence>
<accession>A0A6I6MUS4</accession>
<dbReference type="Gene3D" id="3.40.50.720">
    <property type="entry name" value="NAD(P)-binding Rossmann-like Domain"/>
    <property type="match status" value="1"/>
</dbReference>
<dbReference type="KEGG" id="tsv:DSM104635_03062"/>